<keyword evidence="2" id="KW-1185">Reference proteome</keyword>
<dbReference type="Proteomes" id="UP000051256">
    <property type="component" value="Unassembled WGS sequence"/>
</dbReference>
<name>A0A0R2CQW3_9LACO</name>
<dbReference type="AlphaFoldDB" id="A0A0R2CQW3"/>
<organism evidence="1 2">
    <name type="scientific">Lentilactobacillus senioris DSM 24302 = JCM 17472</name>
    <dbReference type="NCBI Taxonomy" id="1423802"/>
    <lineage>
        <taxon>Bacteria</taxon>
        <taxon>Bacillati</taxon>
        <taxon>Bacillota</taxon>
        <taxon>Bacilli</taxon>
        <taxon>Lactobacillales</taxon>
        <taxon>Lactobacillaceae</taxon>
        <taxon>Lentilactobacillus</taxon>
    </lineage>
</organism>
<reference evidence="1 2" key="1">
    <citation type="journal article" date="2015" name="Genome Announc.">
        <title>Expanding the biotechnology potential of lactobacilli through comparative genomics of 213 strains and associated genera.</title>
        <authorList>
            <person name="Sun Z."/>
            <person name="Harris H.M."/>
            <person name="McCann A."/>
            <person name="Guo C."/>
            <person name="Argimon S."/>
            <person name="Zhang W."/>
            <person name="Yang X."/>
            <person name="Jeffery I.B."/>
            <person name="Cooney J.C."/>
            <person name="Kagawa T.F."/>
            <person name="Liu W."/>
            <person name="Song Y."/>
            <person name="Salvetti E."/>
            <person name="Wrobel A."/>
            <person name="Rasinkangas P."/>
            <person name="Parkhill J."/>
            <person name="Rea M.C."/>
            <person name="O'Sullivan O."/>
            <person name="Ritari J."/>
            <person name="Douillard F.P."/>
            <person name="Paul Ross R."/>
            <person name="Yang R."/>
            <person name="Briner A.E."/>
            <person name="Felis G.E."/>
            <person name="de Vos W.M."/>
            <person name="Barrangou R."/>
            <person name="Klaenhammer T.R."/>
            <person name="Caufield P.W."/>
            <person name="Cui Y."/>
            <person name="Zhang H."/>
            <person name="O'Toole P.W."/>
        </authorList>
    </citation>
    <scope>NUCLEOTIDE SEQUENCE [LARGE SCALE GENOMIC DNA]</scope>
    <source>
        <strain evidence="1 2">DSM 24302</strain>
    </source>
</reference>
<evidence type="ECO:0000313" key="1">
    <source>
        <dbReference type="EMBL" id="KRM93733.1"/>
    </source>
</evidence>
<accession>A0A0R2CQW3</accession>
<dbReference type="PATRIC" id="fig|1423802.4.peg.461"/>
<dbReference type="EMBL" id="AYZR01000008">
    <property type="protein sequence ID" value="KRM93733.1"/>
    <property type="molecule type" value="Genomic_DNA"/>
</dbReference>
<gene>
    <name evidence="1" type="ORF">FC56_GL000451</name>
</gene>
<comment type="caution">
    <text evidence="1">The sequence shown here is derived from an EMBL/GenBank/DDBJ whole genome shotgun (WGS) entry which is preliminary data.</text>
</comment>
<sequence length="81" mass="8680">MITLNLNGNLGNQQVNLSNGAKGQLSGVRIFGGIPGQVQTVQWTFVPGAPELEGFVFAGSFEEGQEIKSITGLNTYKIHFI</sequence>
<protein>
    <submittedName>
        <fullName evidence="1">Uncharacterized protein</fullName>
    </submittedName>
</protein>
<dbReference type="RefSeq" id="WP_054668911.1">
    <property type="nucleotide sequence ID" value="NZ_AYZR01000008.1"/>
</dbReference>
<proteinExistence type="predicted"/>
<dbReference type="STRING" id="1423802.FC56_GL000451"/>
<evidence type="ECO:0000313" key="2">
    <source>
        <dbReference type="Proteomes" id="UP000051256"/>
    </source>
</evidence>